<accession>A0A6C0ECM0</accession>
<proteinExistence type="predicted"/>
<dbReference type="InterPro" id="IPR029063">
    <property type="entry name" value="SAM-dependent_MTases_sf"/>
</dbReference>
<dbReference type="GO" id="GO:0004483">
    <property type="term" value="F:methyltransferase cap1 activity"/>
    <property type="evidence" value="ECO:0007669"/>
    <property type="project" value="InterPro"/>
</dbReference>
<dbReference type="InterPro" id="IPR025804">
    <property type="entry name" value="Pox/kineto_cap_MeTfrase"/>
</dbReference>
<dbReference type="SUPFAM" id="SSF53335">
    <property type="entry name" value="S-adenosyl-L-methionine-dependent methyltransferases"/>
    <property type="match status" value="1"/>
</dbReference>
<dbReference type="GO" id="GO:0006370">
    <property type="term" value="P:7-methylguanosine mRNA capping"/>
    <property type="evidence" value="ECO:0007669"/>
    <property type="project" value="InterPro"/>
</dbReference>
<dbReference type="Gene3D" id="3.40.50.150">
    <property type="entry name" value="Vaccinia Virus protein VP39"/>
    <property type="match status" value="1"/>
</dbReference>
<dbReference type="EMBL" id="MN739804">
    <property type="protein sequence ID" value="QHT26916.1"/>
    <property type="molecule type" value="Genomic_DNA"/>
</dbReference>
<name>A0A6C0ECM0_9ZZZZ</name>
<organism evidence="1">
    <name type="scientific">viral metagenome</name>
    <dbReference type="NCBI Taxonomy" id="1070528"/>
    <lineage>
        <taxon>unclassified sequences</taxon>
        <taxon>metagenomes</taxon>
        <taxon>organismal metagenomes</taxon>
    </lineage>
</organism>
<reference evidence="1" key="1">
    <citation type="journal article" date="2020" name="Nature">
        <title>Giant virus diversity and host interactions through global metagenomics.</title>
        <authorList>
            <person name="Schulz F."/>
            <person name="Roux S."/>
            <person name="Paez-Espino D."/>
            <person name="Jungbluth S."/>
            <person name="Walsh D.A."/>
            <person name="Denef V.J."/>
            <person name="McMahon K.D."/>
            <person name="Konstantinidis K.T."/>
            <person name="Eloe-Fadrosh E.A."/>
            <person name="Kyrpides N.C."/>
            <person name="Woyke T."/>
        </authorList>
    </citation>
    <scope>NUCLEOTIDE SEQUENCE</scope>
    <source>
        <strain evidence="1">GVMAG-M-3300023179-2</strain>
    </source>
</reference>
<dbReference type="CDD" id="cd20760">
    <property type="entry name" value="capping_2-OMTase_Mimiviridae"/>
    <property type="match status" value="1"/>
</dbReference>
<protein>
    <submittedName>
        <fullName evidence="1">Uncharacterized protein</fullName>
    </submittedName>
</protein>
<evidence type="ECO:0000313" key="1">
    <source>
        <dbReference type="EMBL" id="QHT26916.1"/>
    </source>
</evidence>
<dbReference type="AlphaFoldDB" id="A0A6C0ECM0"/>
<sequence length="434" mass="52388">MQRIEGLEDGKYYIGRCILNDKQKEIAYNNPHCTEYFCNYKNIVECTDCVKYLLNNKKIKLFNEDFFEQKLDLKNDTKEDIKTCKKKCNNGYIYNHIERNEEKNNKFEIDNYKLMDMFKNNDFITKYSDLPYLINYENTFPKPKTVVHWGQLKMLLITILFLIKVVDPDEKEVHIIYAGSARGDNILLLAEMFPNTIWYLVDPRPHNKKLYTKLNNKDQIHEILKEYFTDDIAKRYSEKFKNRNHKLLFLSDIREGTEDEKVLANQESNANWHRIIQPDFSYLKFRCGYESDKIYKYYKGEIYLQVYAPASSTEARILFKKELEDYEYNIDEYQGKMLYFNRVIRPSYHKTLFKENYYFDHCYDCTYFSYIIKNYLSKFSNVNPFSNQKHKGSTNNKKSKDIFSIMKYITNYLCKHSQDKIKSHNNYVRNNIIQ</sequence>
<dbReference type="PROSITE" id="PS51612">
    <property type="entry name" value="SAM_MT_2O_PK"/>
    <property type="match status" value="1"/>
</dbReference>